<proteinExistence type="inferred from homology"/>
<keyword evidence="3" id="KW-0238">DNA-binding</keyword>
<dbReference type="InterPro" id="IPR052021">
    <property type="entry name" value="Type-I_RS_S_subunit"/>
</dbReference>
<keyword evidence="2" id="KW-0680">Restriction system</keyword>
<evidence type="ECO:0000256" key="4">
    <source>
        <dbReference type="SAM" id="Coils"/>
    </source>
</evidence>
<sequence>MNIIKTKNNGVFLSYYLNSKKKLEIAKLSQGISVVHLYSSQLALLNLKLPQLEEQEKLSGFLSLLNSRIQTQKKIIEKLESLIQGWRERIFSQKVRFKNERNSFSSWEIKKLKDISIRITTKNIESNKNVLTISAQYGLISQLDFFSKSVSAKNIDNYYLLEKNDFAYNKSYSNGYPMGAIKQLINYKKGVVSTLYICFRFHDYINSEYMKHYFDSGYHNVEIEKIAQEGARNHGLLNISITDFFDIKISLPSREEQTKIANFLSSIQEKIETEKKIIEKLELQKKFLLTNLFV</sequence>
<keyword evidence="4" id="KW-0175">Coiled coil</keyword>
<comment type="caution">
    <text evidence="6">The sequence shown here is derived from an EMBL/GenBank/DDBJ whole genome shotgun (WGS) entry which is preliminary data.</text>
</comment>
<feature type="coiled-coil region" evidence="4">
    <location>
        <begin position="264"/>
        <end position="291"/>
    </location>
</feature>
<dbReference type="PANTHER" id="PTHR30408:SF12">
    <property type="entry name" value="TYPE I RESTRICTION ENZYME MJAVIII SPECIFICITY SUBUNIT"/>
    <property type="match status" value="1"/>
</dbReference>
<evidence type="ECO:0000313" key="7">
    <source>
        <dbReference type="Proteomes" id="UP000256686"/>
    </source>
</evidence>
<dbReference type="Proteomes" id="UP000256686">
    <property type="component" value="Unassembled WGS sequence"/>
</dbReference>
<keyword evidence="7" id="KW-1185">Reference proteome</keyword>
<keyword evidence="6" id="KW-0378">Hydrolase</keyword>
<dbReference type="EMBL" id="QNVT01000011">
    <property type="protein sequence ID" value="REC61971.1"/>
    <property type="molecule type" value="Genomic_DNA"/>
</dbReference>
<feature type="coiled-coil region" evidence="4">
    <location>
        <begin position="62"/>
        <end position="89"/>
    </location>
</feature>
<organism evidence="6 7">
    <name type="scientific">Chryseobacterium pennae</name>
    <dbReference type="NCBI Taxonomy" id="2258962"/>
    <lineage>
        <taxon>Bacteria</taxon>
        <taxon>Pseudomonadati</taxon>
        <taxon>Bacteroidota</taxon>
        <taxon>Flavobacteriia</taxon>
        <taxon>Flavobacteriales</taxon>
        <taxon>Weeksellaceae</taxon>
        <taxon>Chryseobacterium group</taxon>
        <taxon>Chryseobacterium</taxon>
    </lineage>
</organism>
<accession>A0A3D9C8Z3</accession>
<protein>
    <submittedName>
        <fullName evidence="6">Restriction endonuclease subunit S</fullName>
    </submittedName>
</protein>
<feature type="domain" description="Type I restriction modification DNA specificity" evidence="5">
    <location>
        <begin position="5"/>
        <end position="80"/>
    </location>
</feature>
<dbReference type="GO" id="GO:0004519">
    <property type="term" value="F:endonuclease activity"/>
    <property type="evidence" value="ECO:0007669"/>
    <property type="project" value="UniProtKB-KW"/>
</dbReference>
<dbReference type="Gene3D" id="3.90.220.20">
    <property type="entry name" value="DNA methylase specificity domains"/>
    <property type="match status" value="2"/>
</dbReference>
<evidence type="ECO:0000256" key="3">
    <source>
        <dbReference type="ARBA" id="ARBA00023125"/>
    </source>
</evidence>
<keyword evidence="6" id="KW-0540">Nuclease</keyword>
<reference evidence="7" key="1">
    <citation type="submission" date="2018-06" db="EMBL/GenBank/DDBJ databases">
        <authorList>
            <person name="Lum Nde A."/>
            <person name="Hugo C."/>
        </authorList>
    </citation>
    <scope>NUCLEOTIDE SEQUENCE [LARGE SCALE GENOMIC DNA]</scope>
    <source>
        <strain evidence="7">1_F178</strain>
    </source>
</reference>
<keyword evidence="6" id="KW-0255">Endonuclease</keyword>
<dbReference type="SUPFAM" id="SSF116734">
    <property type="entry name" value="DNA methylase specificity domain"/>
    <property type="match status" value="2"/>
</dbReference>
<name>A0A3D9C8Z3_9FLAO</name>
<dbReference type="PANTHER" id="PTHR30408">
    <property type="entry name" value="TYPE-1 RESTRICTION ENZYME ECOKI SPECIFICITY PROTEIN"/>
    <property type="match status" value="1"/>
</dbReference>
<evidence type="ECO:0000313" key="6">
    <source>
        <dbReference type="EMBL" id="REC61971.1"/>
    </source>
</evidence>
<evidence type="ECO:0000256" key="2">
    <source>
        <dbReference type="ARBA" id="ARBA00022747"/>
    </source>
</evidence>
<evidence type="ECO:0000259" key="5">
    <source>
        <dbReference type="Pfam" id="PF01420"/>
    </source>
</evidence>
<dbReference type="InterPro" id="IPR044946">
    <property type="entry name" value="Restrct_endonuc_typeI_TRD_sf"/>
</dbReference>
<comment type="similarity">
    <text evidence="1">Belongs to the type-I restriction system S methylase family.</text>
</comment>
<dbReference type="GO" id="GO:0009307">
    <property type="term" value="P:DNA restriction-modification system"/>
    <property type="evidence" value="ECO:0007669"/>
    <property type="project" value="UniProtKB-KW"/>
</dbReference>
<dbReference type="GO" id="GO:0003677">
    <property type="term" value="F:DNA binding"/>
    <property type="evidence" value="ECO:0007669"/>
    <property type="project" value="UniProtKB-KW"/>
</dbReference>
<dbReference type="AlphaFoldDB" id="A0A3D9C8Z3"/>
<feature type="domain" description="Type I restriction modification DNA specificity" evidence="5">
    <location>
        <begin position="106"/>
        <end position="282"/>
    </location>
</feature>
<gene>
    <name evidence="6" type="ORF">DRF65_13165</name>
</gene>
<evidence type="ECO:0000256" key="1">
    <source>
        <dbReference type="ARBA" id="ARBA00010923"/>
    </source>
</evidence>
<dbReference type="InterPro" id="IPR000055">
    <property type="entry name" value="Restrct_endonuc_typeI_TRD"/>
</dbReference>
<dbReference type="Pfam" id="PF01420">
    <property type="entry name" value="Methylase_S"/>
    <property type="match status" value="2"/>
</dbReference>